<sequence>MDLEAVKRYLEKGGVGVDGLPARFLEPLVMNSLQVDLIEPGRIVCSMKIPQRLLNAGNSLHGGATAALVDVVGSAAIPTVGYGGANTGVSVEINVSYLDAAYADVGSGLLDFVTLIAPCGLRILYCSVTGCVESSVPCEERWFSEEIEIDARALRVGKAIAVISVEFRKKRSGKVFAQGRHTKFLPPPSKL</sequence>
<keyword evidence="2" id="KW-1185">Reference proteome</keyword>
<evidence type="ECO:0000313" key="1">
    <source>
        <dbReference type="EMBL" id="KAL2347129.1"/>
    </source>
</evidence>
<dbReference type="CDD" id="cd03443">
    <property type="entry name" value="PaaI_thioesterase"/>
    <property type="match status" value="1"/>
</dbReference>
<gene>
    <name evidence="1" type="ORF">Fmac_001129</name>
</gene>
<dbReference type="InterPro" id="IPR029069">
    <property type="entry name" value="HotDog_dom_sf"/>
</dbReference>
<evidence type="ECO:0008006" key="3">
    <source>
        <dbReference type="Google" id="ProtNLM"/>
    </source>
</evidence>
<reference evidence="1 2" key="1">
    <citation type="submission" date="2024-08" db="EMBL/GenBank/DDBJ databases">
        <title>Insights into the chromosomal genome structure of Flemingia macrophylla.</title>
        <authorList>
            <person name="Ding Y."/>
            <person name="Zhao Y."/>
            <person name="Bi W."/>
            <person name="Wu M."/>
            <person name="Zhao G."/>
            <person name="Gong Y."/>
            <person name="Li W."/>
            <person name="Zhang P."/>
        </authorList>
    </citation>
    <scope>NUCLEOTIDE SEQUENCE [LARGE SCALE GENOMIC DNA]</scope>
    <source>
        <strain evidence="1">DYQJB</strain>
        <tissue evidence="1">Leaf</tissue>
    </source>
</reference>
<dbReference type="Proteomes" id="UP001603857">
    <property type="component" value="Unassembled WGS sequence"/>
</dbReference>
<dbReference type="InterPro" id="IPR039298">
    <property type="entry name" value="ACOT13"/>
</dbReference>
<accession>A0ABD1NG92</accession>
<dbReference type="Gene3D" id="3.10.129.10">
    <property type="entry name" value="Hotdog Thioesterase"/>
    <property type="match status" value="1"/>
</dbReference>
<name>A0ABD1NG92_9FABA</name>
<dbReference type="EMBL" id="JBGMDY010000001">
    <property type="protein sequence ID" value="KAL2347129.1"/>
    <property type="molecule type" value="Genomic_DNA"/>
</dbReference>
<dbReference type="PANTHER" id="PTHR21660">
    <property type="entry name" value="THIOESTERASE SUPERFAMILY MEMBER-RELATED"/>
    <property type="match status" value="1"/>
</dbReference>
<dbReference type="AlphaFoldDB" id="A0ABD1NG92"/>
<proteinExistence type="predicted"/>
<organism evidence="1 2">
    <name type="scientific">Flemingia macrophylla</name>
    <dbReference type="NCBI Taxonomy" id="520843"/>
    <lineage>
        <taxon>Eukaryota</taxon>
        <taxon>Viridiplantae</taxon>
        <taxon>Streptophyta</taxon>
        <taxon>Embryophyta</taxon>
        <taxon>Tracheophyta</taxon>
        <taxon>Spermatophyta</taxon>
        <taxon>Magnoliopsida</taxon>
        <taxon>eudicotyledons</taxon>
        <taxon>Gunneridae</taxon>
        <taxon>Pentapetalae</taxon>
        <taxon>rosids</taxon>
        <taxon>fabids</taxon>
        <taxon>Fabales</taxon>
        <taxon>Fabaceae</taxon>
        <taxon>Papilionoideae</taxon>
        <taxon>50 kb inversion clade</taxon>
        <taxon>NPAAA clade</taxon>
        <taxon>indigoferoid/millettioid clade</taxon>
        <taxon>Phaseoleae</taxon>
        <taxon>Flemingia</taxon>
    </lineage>
</organism>
<dbReference type="PANTHER" id="PTHR21660:SF47">
    <property type="entry name" value="F19P19.27 PROTEIN"/>
    <property type="match status" value="1"/>
</dbReference>
<evidence type="ECO:0000313" key="2">
    <source>
        <dbReference type="Proteomes" id="UP001603857"/>
    </source>
</evidence>
<dbReference type="SUPFAM" id="SSF54637">
    <property type="entry name" value="Thioesterase/thiol ester dehydrase-isomerase"/>
    <property type="match status" value="1"/>
</dbReference>
<protein>
    <recommendedName>
        <fullName evidence="3">Thioesterase domain-containing protein</fullName>
    </recommendedName>
</protein>
<comment type="caution">
    <text evidence="1">The sequence shown here is derived from an EMBL/GenBank/DDBJ whole genome shotgun (WGS) entry which is preliminary data.</text>
</comment>